<reference evidence="2 3" key="1">
    <citation type="submission" date="2017-02" db="EMBL/GenBank/DDBJ databases">
        <title>Chromobacterium haemolyticum H5244.</title>
        <authorList>
            <person name="Gulvik C.A."/>
        </authorList>
    </citation>
    <scope>NUCLEOTIDE SEQUENCE [LARGE SCALE GENOMIC DNA]</scope>
    <source>
        <strain evidence="2 3">H5244</strain>
    </source>
</reference>
<sequence>MIAAARCFDDAHLHAEALPGWEQLYSQISGGRFRSTLSRVRTSRLDIFRESFNQRVVQQGRAPGGMIHFALPIRAPSPLSLQGVAVPDNALMALRGGEDFVFHLPPGADSVQVSVPYEDLAELTPALCRPLREARGKTPVFPARPAALAALRALLNGVFEQALLDPALLSYAGNQKVIQHQLLDLLQDALADVALGERLGNLTFATHCDIVRRSQALALAKPDEPVTVLELCSRLRVSRRTLQNSFQLVADTTPVDYLRSIRLNAVRRMLLNPTQAGHGVRDAAGAWGFYHLGHFACDYRKLFGEAPSHTRARALAHLGAPPGARGLESAHDATH</sequence>
<dbReference type="PANTHER" id="PTHR47893">
    <property type="entry name" value="REGULATORY PROTEIN PCHR"/>
    <property type="match status" value="1"/>
</dbReference>
<feature type="domain" description="HTH araC/xylS-type" evidence="1">
    <location>
        <begin position="212"/>
        <end position="313"/>
    </location>
</feature>
<dbReference type="AlphaFoldDB" id="A0A1W0CIX2"/>
<evidence type="ECO:0000313" key="2">
    <source>
        <dbReference type="EMBL" id="OQS34512.1"/>
    </source>
</evidence>
<gene>
    <name evidence="2" type="ORF">B0T45_18790</name>
</gene>
<comment type="caution">
    <text evidence="2">The sequence shown here is derived from an EMBL/GenBank/DDBJ whole genome shotgun (WGS) entry which is preliminary data.</text>
</comment>
<dbReference type="GO" id="GO:0003700">
    <property type="term" value="F:DNA-binding transcription factor activity"/>
    <property type="evidence" value="ECO:0007669"/>
    <property type="project" value="InterPro"/>
</dbReference>
<dbReference type="GO" id="GO:0043565">
    <property type="term" value="F:sequence-specific DNA binding"/>
    <property type="evidence" value="ECO:0007669"/>
    <property type="project" value="InterPro"/>
</dbReference>
<dbReference type="RefSeq" id="WP_081556522.1">
    <property type="nucleotide sequence ID" value="NZ_LXRL01000089.1"/>
</dbReference>
<evidence type="ECO:0000259" key="1">
    <source>
        <dbReference type="PROSITE" id="PS01124"/>
    </source>
</evidence>
<evidence type="ECO:0000313" key="3">
    <source>
        <dbReference type="Proteomes" id="UP000192721"/>
    </source>
</evidence>
<protein>
    <submittedName>
        <fullName evidence="2">AraC family transcriptional regulator</fullName>
    </submittedName>
</protein>
<name>A0A1W0CIX2_9NEIS</name>
<organism evidence="2 3">
    <name type="scientific">Chromobacterium haemolyticum</name>
    <dbReference type="NCBI Taxonomy" id="394935"/>
    <lineage>
        <taxon>Bacteria</taxon>
        <taxon>Pseudomonadati</taxon>
        <taxon>Pseudomonadota</taxon>
        <taxon>Betaproteobacteria</taxon>
        <taxon>Neisseriales</taxon>
        <taxon>Chromobacteriaceae</taxon>
        <taxon>Chromobacterium</taxon>
    </lineage>
</organism>
<dbReference type="SMART" id="SM00342">
    <property type="entry name" value="HTH_ARAC"/>
    <property type="match status" value="1"/>
</dbReference>
<proteinExistence type="predicted"/>
<dbReference type="InterPro" id="IPR018060">
    <property type="entry name" value="HTH_AraC"/>
</dbReference>
<dbReference type="Gene3D" id="1.10.10.60">
    <property type="entry name" value="Homeodomain-like"/>
    <property type="match status" value="1"/>
</dbReference>
<dbReference type="EMBL" id="MUKV01000032">
    <property type="protein sequence ID" value="OQS34512.1"/>
    <property type="molecule type" value="Genomic_DNA"/>
</dbReference>
<dbReference type="Proteomes" id="UP000192721">
    <property type="component" value="Unassembled WGS sequence"/>
</dbReference>
<dbReference type="InterPro" id="IPR053142">
    <property type="entry name" value="PchR_regulatory_protein"/>
</dbReference>
<dbReference type="PANTHER" id="PTHR47893:SF1">
    <property type="entry name" value="REGULATORY PROTEIN PCHR"/>
    <property type="match status" value="1"/>
</dbReference>
<dbReference type="PROSITE" id="PS01124">
    <property type="entry name" value="HTH_ARAC_FAMILY_2"/>
    <property type="match status" value="1"/>
</dbReference>
<dbReference type="Pfam" id="PF12833">
    <property type="entry name" value="HTH_18"/>
    <property type="match status" value="1"/>
</dbReference>
<accession>A0A1W0CIX2</accession>